<dbReference type="AlphaFoldDB" id="A0A2M7RFP1"/>
<evidence type="ECO:0000313" key="3">
    <source>
        <dbReference type="Proteomes" id="UP000230779"/>
    </source>
</evidence>
<accession>A0A2M7RFP1</accession>
<evidence type="ECO:0000313" key="2">
    <source>
        <dbReference type="EMBL" id="PIY95569.1"/>
    </source>
</evidence>
<name>A0A2M7RFP1_9BACT</name>
<keyword evidence="1" id="KW-1133">Transmembrane helix</keyword>
<reference evidence="2 3" key="1">
    <citation type="submission" date="2017-09" db="EMBL/GenBank/DDBJ databases">
        <title>Depth-based differentiation of microbial function through sediment-hosted aquifers and enrichment of novel symbionts in the deep terrestrial subsurface.</title>
        <authorList>
            <person name="Probst A.J."/>
            <person name="Ladd B."/>
            <person name="Jarett J.K."/>
            <person name="Geller-Mcgrath D.E."/>
            <person name="Sieber C.M."/>
            <person name="Emerson J.B."/>
            <person name="Anantharaman K."/>
            <person name="Thomas B.C."/>
            <person name="Malmstrom R."/>
            <person name="Stieglmeier M."/>
            <person name="Klingl A."/>
            <person name="Woyke T."/>
            <person name="Ryan C.M."/>
            <person name="Banfield J.F."/>
        </authorList>
    </citation>
    <scope>NUCLEOTIDE SEQUENCE [LARGE SCALE GENOMIC DNA]</scope>
    <source>
        <strain evidence="2">CG_4_10_14_0_8_um_filter_42_10</strain>
    </source>
</reference>
<organism evidence="2 3">
    <name type="scientific">Candidatus Kerfeldbacteria bacterium CG_4_10_14_0_8_um_filter_42_10</name>
    <dbReference type="NCBI Taxonomy" id="2014248"/>
    <lineage>
        <taxon>Bacteria</taxon>
        <taxon>Candidatus Kerfeldiibacteriota</taxon>
    </lineage>
</organism>
<feature type="transmembrane region" description="Helical" evidence="1">
    <location>
        <begin position="25"/>
        <end position="52"/>
    </location>
</feature>
<protein>
    <submittedName>
        <fullName evidence="2">Uncharacterized protein</fullName>
    </submittedName>
</protein>
<keyword evidence="1" id="KW-0472">Membrane</keyword>
<dbReference type="EMBL" id="PFMD01000077">
    <property type="protein sequence ID" value="PIY95569.1"/>
    <property type="molecule type" value="Genomic_DNA"/>
</dbReference>
<evidence type="ECO:0000256" key="1">
    <source>
        <dbReference type="SAM" id="Phobius"/>
    </source>
</evidence>
<sequence>MAELSDKQLKIGIWWVTHKHQLKKWWVMMIAVGDVLLFLYLLFNIIVIIFTWNRFVSIPSEIATSHLNFRNYQLLNAPKNLQVISTKYIPVFGQANKYHLLAELKNPNEKWTIGSLDYHFNFSGKDQDIQHSFLLPQEQRFIIQYNVETTAAKPNLQLLIDHVGWQRIERPAEAPALKFDIRNIESSQIPLLDDKGKVISNYSTRVTAEVENKSVYNFWQVNFQVLLFRGNDPIALGEVKIEKFLALETRDLAVSWIESYPVVSKILIQPVVNVHDPDALFKSTPTEIAPLSD</sequence>
<proteinExistence type="predicted"/>
<dbReference type="Proteomes" id="UP000230779">
    <property type="component" value="Unassembled WGS sequence"/>
</dbReference>
<gene>
    <name evidence="2" type="ORF">COY66_06455</name>
</gene>
<comment type="caution">
    <text evidence="2">The sequence shown here is derived from an EMBL/GenBank/DDBJ whole genome shotgun (WGS) entry which is preliminary data.</text>
</comment>
<keyword evidence="1" id="KW-0812">Transmembrane</keyword>